<evidence type="ECO:0000313" key="2">
    <source>
        <dbReference type="Proteomes" id="UP000276128"/>
    </source>
</evidence>
<comment type="caution">
    <text evidence="1">The sequence shown here is derived from an EMBL/GenBank/DDBJ whole genome shotgun (WGS) entry which is preliminary data.</text>
</comment>
<proteinExistence type="predicted"/>
<dbReference type="InterPro" id="IPR038080">
    <property type="entry name" value="KapB_sf"/>
</dbReference>
<dbReference type="Gene3D" id="2.30.30.430">
    <property type="entry name" value="Kinase associated protein B domain"/>
    <property type="match status" value="1"/>
</dbReference>
<sequence>MSFQIGDLVTAEYKTGMYYGEVVELTSSMKAAVKILAVNIHPTQGDLHNPMDPNVPFFHQRRALAHQEIALMPLSTIRPYAGAVPEYKESLHRALQDQMAKLAELEKKPEYEAWAKRSLQELEQLHQDYFPSVN</sequence>
<dbReference type="EMBL" id="RXHU01000083">
    <property type="protein sequence ID" value="RTE05377.1"/>
    <property type="molecule type" value="Genomic_DNA"/>
</dbReference>
<evidence type="ECO:0000313" key="1">
    <source>
        <dbReference type="EMBL" id="RTE05377.1"/>
    </source>
</evidence>
<keyword evidence="2" id="KW-1185">Reference proteome</keyword>
<dbReference type="Proteomes" id="UP000276128">
    <property type="component" value="Unassembled WGS sequence"/>
</dbReference>
<dbReference type="Pfam" id="PF08810">
    <property type="entry name" value="KapB"/>
    <property type="match status" value="1"/>
</dbReference>
<organism evidence="1 2">
    <name type="scientific">Paenibacillus whitsoniae</name>
    <dbReference type="NCBI Taxonomy" id="2496558"/>
    <lineage>
        <taxon>Bacteria</taxon>
        <taxon>Bacillati</taxon>
        <taxon>Bacillota</taxon>
        <taxon>Bacilli</taxon>
        <taxon>Bacillales</taxon>
        <taxon>Paenibacillaceae</taxon>
        <taxon>Paenibacillus</taxon>
    </lineage>
</organism>
<dbReference type="SMART" id="SM01298">
    <property type="entry name" value="KapB"/>
    <property type="match status" value="1"/>
</dbReference>
<name>A0A3S0BHW3_9BACL</name>
<dbReference type="GO" id="GO:0016301">
    <property type="term" value="F:kinase activity"/>
    <property type="evidence" value="ECO:0007669"/>
    <property type="project" value="UniProtKB-KW"/>
</dbReference>
<protein>
    <submittedName>
        <fullName evidence="1">Kinase</fullName>
    </submittedName>
</protein>
<dbReference type="AlphaFoldDB" id="A0A3S0BHW3"/>
<dbReference type="OrthoDB" id="2407789at2"/>
<keyword evidence="1" id="KW-0418">Kinase</keyword>
<dbReference type="RefSeq" id="WP_126144028.1">
    <property type="nucleotide sequence ID" value="NZ_RXHU01000083.1"/>
</dbReference>
<keyword evidence="1" id="KW-0808">Transferase</keyword>
<accession>A0A3S0BHW3</accession>
<dbReference type="SUPFAM" id="SSF141251">
    <property type="entry name" value="Kinase-associated protein B-like"/>
    <property type="match status" value="1"/>
</dbReference>
<dbReference type="InterPro" id="IPR014916">
    <property type="entry name" value="KapB"/>
</dbReference>
<gene>
    <name evidence="1" type="ORF">EJQ19_25315</name>
</gene>
<reference evidence="1 2" key="1">
    <citation type="submission" date="2018-12" db="EMBL/GenBank/DDBJ databases">
        <title>Bacillus ochoae sp. nov., Paenibacillus whitsoniae sp. nov., Paenibacillus spiritus sp. nov. Isolated from the Mars Exploration Rover during spacecraft assembly.</title>
        <authorList>
            <person name="Seuylemezian A."/>
            <person name="Vaishampayan P."/>
        </authorList>
    </citation>
    <scope>NUCLEOTIDE SEQUENCE [LARGE SCALE GENOMIC DNA]</scope>
    <source>
        <strain evidence="1 2">MER 54</strain>
    </source>
</reference>